<sequence length="48" mass="5220">DQPGVVRFRHPADRSGGVGLGDRPPGRAPRRREGRPARKSAGFLEMPV</sequence>
<proteinExistence type="predicted"/>
<evidence type="ECO:0000313" key="2">
    <source>
        <dbReference type="EMBL" id="CAA9248936.1"/>
    </source>
</evidence>
<feature type="region of interest" description="Disordered" evidence="1">
    <location>
        <begin position="1"/>
        <end position="48"/>
    </location>
</feature>
<reference evidence="2" key="1">
    <citation type="submission" date="2020-02" db="EMBL/GenBank/DDBJ databases">
        <authorList>
            <person name="Meier V. D."/>
        </authorList>
    </citation>
    <scope>NUCLEOTIDE SEQUENCE</scope>
    <source>
        <strain evidence="2">AVDCRST_MAG08</strain>
    </source>
</reference>
<gene>
    <name evidence="2" type="ORF">AVDCRST_MAG08-2010</name>
</gene>
<accession>A0A6J4IFK1</accession>
<evidence type="ECO:0000256" key="1">
    <source>
        <dbReference type="SAM" id="MobiDB-lite"/>
    </source>
</evidence>
<feature type="non-terminal residue" evidence="2">
    <location>
        <position position="48"/>
    </location>
</feature>
<protein>
    <submittedName>
        <fullName evidence="2">Uncharacterized protein</fullName>
    </submittedName>
</protein>
<organism evidence="2">
    <name type="scientific">uncultured Acetobacteraceae bacterium</name>
    <dbReference type="NCBI Taxonomy" id="169975"/>
    <lineage>
        <taxon>Bacteria</taxon>
        <taxon>Pseudomonadati</taxon>
        <taxon>Pseudomonadota</taxon>
        <taxon>Alphaproteobacteria</taxon>
        <taxon>Acetobacterales</taxon>
        <taxon>Acetobacteraceae</taxon>
        <taxon>environmental samples</taxon>
    </lineage>
</organism>
<dbReference type="AlphaFoldDB" id="A0A6J4IFK1"/>
<name>A0A6J4IFK1_9PROT</name>
<feature type="non-terminal residue" evidence="2">
    <location>
        <position position="1"/>
    </location>
</feature>
<dbReference type="EMBL" id="CADCTG010000164">
    <property type="protein sequence ID" value="CAA9248936.1"/>
    <property type="molecule type" value="Genomic_DNA"/>
</dbReference>